<dbReference type="Pfam" id="PF01047">
    <property type="entry name" value="MarR"/>
    <property type="match status" value="1"/>
</dbReference>
<evidence type="ECO:0000313" key="3">
    <source>
        <dbReference type="Proteomes" id="UP000027601"/>
    </source>
</evidence>
<dbReference type="PROSITE" id="PS50995">
    <property type="entry name" value="HTH_MARR_2"/>
    <property type="match status" value="1"/>
</dbReference>
<dbReference type="RefSeq" id="WP_024995255.1">
    <property type="nucleotide sequence ID" value="NZ_ATZI01000001.1"/>
</dbReference>
<dbReference type="AlphaFoldDB" id="A0A069CWI8"/>
<reference evidence="2 3" key="1">
    <citation type="journal article" date="2015" name="Microbes Environ.">
        <title>Distribution and evolution of nitrogen fixation genes in the phylum bacteroidetes.</title>
        <authorList>
            <person name="Inoue J."/>
            <person name="Oshima K."/>
            <person name="Suda W."/>
            <person name="Sakamoto M."/>
            <person name="Iino T."/>
            <person name="Noda S."/>
            <person name="Hongoh Y."/>
            <person name="Hattori M."/>
            <person name="Ohkuma M."/>
        </authorList>
    </citation>
    <scope>NUCLEOTIDE SEQUENCE [LARGE SCALE GENOMIC DNA]</scope>
    <source>
        <strain evidence="2 3">JCM 15093</strain>
    </source>
</reference>
<sequence>MKSICTMRDIYKAISTFEEEFEGVYGISLNEAMVLCTLHDAGKPLSSTEIAERTQMKTSHTSKVIRTVEEKGLIERALGEVDKRQMFFSLTAAGGKRLEELQCDKVVIPELLKPLFVS</sequence>
<dbReference type="SUPFAM" id="SSF46785">
    <property type="entry name" value="Winged helix' DNA-binding domain"/>
    <property type="match status" value="1"/>
</dbReference>
<keyword evidence="3" id="KW-1185">Reference proteome</keyword>
<dbReference type="GO" id="GO:0003700">
    <property type="term" value="F:DNA-binding transcription factor activity"/>
    <property type="evidence" value="ECO:0007669"/>
    <property type="project" value="InterPro"/>
</dbReference>
<organism evidence="2 3">
    <name type="scientific">Bacteroides graminisolvens DSM 19988 = JCM 15093</name>
    <dbReference type="NCBI Taxonomy" id="1121097"/>
    <lineage>
        <taxon>Bacteria</taxon>
        <taxon>Pseudomonadati</taxon>
        <taxon>Bacteroidota</taxon>
        <taxon>Bacteroidia</taxon>
        <taxon>Bacteroidales</taxon>
        <taxon>Bacteroidaceae</taxon>
        <taxon>Bacteroides</taxon>
    </lineage>
</organism>
<dbReference type="InterPro" id="IPR036390">
    <property type="entry name" value="WH_DNA-bd_sf"/>
</dbReference>
<dbReference type="PANTHER" id="PTHR33164:SF43">
    <property type="entry name" value="HTH-TYPE TRANSCRIPTIONAL REPRESSOR YETL"/>
    <property type="match status" value="1"/>
</dbReference>
<dbReference type="InterPro" id="IPR036388">
    <property type="entry name" value="WH-like_DNA-bd_sf"/>
</dbReference>
<dbReference type="STRING" id="1121097.GCA_000428125_00498"/>
<feature type="domain" description="HTH marR-type" evidence="1">
    <location>
        <begin position="1"/>
        <end position="118"/>
    </location>
</feature>
<dbReference type="Gene3D" id="1.10.10.10">
    <property type="entry name" value="Winged helix-like DNA-binding domain superfamily/Winged helix DNA-binding domain"/>
    <property type="match status" value="1"/>
</dbReference>
<dbReference type="GO" id="GO:0006950">
    <property type="term" value="P:response to stress"/>
    <property type="evidence" value="ECO:0007669"/>
    <property type="project" value="TreeGrafter"/>
</dbReference>
<accession>A0A069CWI8</accession>
<dbReference type="InterPro" id="IPR000835">
    <property type="entry name" value="HTH_MarR-typ"/>
</dbReference>
<dbReference type="Proteomes" id="UP000027601">
    <property type="component" value="Unassembled WGS sequence"/>
</dbReference>
<dbReference type="SMART" id="SM00347">
    <property type="entry name" value="HTH_MARR"/>
    <property type="match status" value="1"/>
</dbReference>
<evidence type="ECO:0000313" key="2">
    <source>
        <dbReference type="EMBL" id="GAK34953.1"/>
    </source>
</evidence>
<dbReference type="eggNOG" id="COG1846">
    <property type="taxonomic scope" value="Bacteria"/>
</dbReference>
<dbReference type="PANTHER" id="PTHR33164">
    <property type="entry name" value="TRANSCRIPTIONAL REGULATOR, MARR FAMILY"/>
    <property type="match status" value="1"/>
</dbReference>
<comment type="caution">
    <text evidence="2">The sequence shown here is derived from an EMBL/GenBank/DDBJ whole genome shotgun (WGS) entry which is preliminary data.</text>
</comment>
<gene>
    <name evidence="2" type="ORF">JCM15093_26</name>
</gene>
<dbReference type="OrthoDB" id="1095207at2"/>
<dbReference type="InterPro" id="IPR039422">
    <property type="entry name" value="MarR/SlyA-like"/>
</dbReference>
<name>A0A069CWI8_9BACE</name>
<evidence type="ECO:0000259" key="1">
    <source>
        <dbReference type="PROSITE" id="PS50995"/>
    </source>
</evidence>
<proteinExistence type="predicted"/>
<protein>
    <submittedName>
        <fullName evidence="2">Transcriptional regulator, MarR family</fullName>
    </submittedName>
</protein>
<dbReference type="EMBL" id="BAJS01000001">
    <property type="protein sequence ID" value="GAK34953.1"/>
    <property type="molecule type" value="Genomic_DNA"/>
</dbReference>